<sequence length="277" mass="32220">MSRDIIQALRSVQSKAVLPEHARVQGWCQHLLEPYFKWYAAVKQELSELRSGMTVMLKRHRYIELCTELNRMLPRCNTRILGNLEDTVADFLDILRVRTLSVVEQARLEYLLEHLSDFQRPESVEARPSRERTLLEFLDSAAPPAILGSGREPSVLHIRRLPKTSQDQELDFTFEEITLSARTASPQFRTEELHCEHVRQHMRWVPMSDYDTLDDSFMLITVPVSAECILSTEDEGELKYYIVGQDILEGHAELFGNNDFYVLGVCRSRARQVYWAY</sequence>
<organism evidence="1 2">
    <name type="scientific">Heliocybe sulcata</name>
    <dbReference type="NCBI Taxonomy" id="5364"/>
    <lineage>
        <taxon>Eukaryota</taxon>
        <taxon>Fungi</taxon>
        <taxon>Dikarya</taxon>
        <taxon>Basidiomycota</taxon>
        <taxon>Agaricomycotina</taxon>
        <taxon>Agaricomycetes</taxon>
        <taxon>Gloeophyllales</taxon>
        <taxon>Gloeophyllaceae</taxon>
        <taxon>Heliocybe</taxon>
    </lineage>
</organism>
<evidence type="ECO:0000313" key="1">
    <source>
        <dbReference type="EMBL" id="TFK50244.1"/>
    </source>
</evidence>
<name>A0A5C3MY56_9AGAM</name>
<keyword evidence="2" id="KW-1185">Reference proteome</keyword>
<dbReference type="EMBL" id="ML213514">
    <property type="protein sequence ID" value="TFK50244.1"/>
    <property type="molecule type" value="Genomic_DNA"/>
</dbReference>
<dbReference type="AlphaFoldDB" id="A0A5C3MY56"/>
<reference evidence="1 2" key="1">
    <citation type="journal article" date="2019" name="Nat. Ecol. Evol.">
        <title>Megaphylogeny resolves global patterns of mushroom evolution.</title>
        <authorList>
            <person name="Varga T."/>
            <person name="Krizsan K."/>
            <person name="Foldi C."/>
            <person name="Dima B."/>
            <person name="Sanchez-Garcia M."/>
            <person name="Sanchez-Ramirez S."/>
            <person name="Szollosi G.J."/>
            <person name="Szarkandi J.G."/>
            <person name="Papp V."/>
            <person name="Albert L."/>
            <person name="Andreopoulos W."/>
            <person name="Angelini C."/>
            <person name="Antonin V."/>
            <person name="Barry K.W."/>
            <person name="Bougher N.L."/>
            <person name="Buchanan P."/>
            <person name="Buyck B."/>
            <person name="Bense V."/>
            <person name="Catcheside P."/>
            <person name="Chovatia M."/>
            <person name="Cooper J."/>
            <person name="Damon W."/>
            <person name="Desjardin D."/>
            <person name="Finy P."/>
            <person name="Geml J."/>
            <person name="Haridas S."/>
            <person name="Hughes K."/>
            <person name="Justo A."/>
            <person name="Karasinski D."/>
            <person name="Kautmanova I."/>
            <person name="Kiss B."/>
            <person name="Kocsube S."/>
            <person name="Kotiranta H."/>
            <person name="LaButti K.M."/>
            <person name="Lechner B.E."/>
            <person name="Liimatainen K."/>
            <person name="Lipzen A."/>
            <person name="Lukacs Z."/>
            <person name="Mihaltcheva S."/>
            <person name="Morgado L.N."/>
            <person name="Niskanen T."/>
            <person name="Noordeloos M.E."/>
            <person name="Ohm R.A."/>
            <person name="Ortiz-Santana B."/>
            <person name="Ovrebo C."/>
            <person name="Racz N."/>
            <person name="Riley R."/>
            <person name="Savchenko A."/>
            <person name="Shiryaev A."/>
            <person name="Soop K."/>
            <person name="Spirin V."/>
            <person name="Szebenyi C."/>
            <person name="Tomsovsky M."/>
            <person name="Tulloss R.E."/>
            <person name="Uehling J."/>
            <person name="Grigoriev I.V."/>
            <person name="Vagvolgyi C."/>
            <person name="Papp T."/>
            <person name="Martin F.M."/>
            <person name="Miettinen O."/>
            <person name="Hibbett D.S."/>
            <person name="Nagy L.G."/>
        </authorList>
    </citation>
    <scope>NUCLEOTIDE SEQUENCE [LARGE SCALE GENOMIC DNA]</scope>
    <source>
        <strain evidence="1 2">OMC1185</strain>
    </source>
</reference>
<proteinExistence type="predicted"/>
<evidence type="ECO:0000313" key="2">
    <source>
        <dbReference type="Proteomes" id="UP000305948"/>
    </source>
</evidence>
<dbReference type="Proteomes" id="UP000305948">
    <property type="component" value="Unassembled WGS sequence"/>
</dbReference>
<protein>
    <submittedName>
        <fullName evidence="1">Uncharacterized protein</fullName>
    </submittedName>
</protein>
<gene>
    <name evidence="1" type="ORF">OE88DRAFT_1661903</name>
</gene>
<accession>A0A5C3MY56</accession>